<dbReference type="RefSeq" id="WP_106701993.1">
    <property type="nucleotide sequence ID" value="NZ_CP027666.1"/>
</dbReference>
<proteinExistence type="predicted"/>
<dbReference type="AlphaFoldDB" id="A0A2S0MC79"/>
<organism evidence="1 2">
    <name type="scientific">Ottowia oryzae</name>
    <dbReference type="NCBI Taxonomy" id="2109914"/>
    <lineage>
        <taxon>Bacteria</taxon>
        <taxon>Pseudomonadati</taxon>
        <taxon>Pseudomonadota</taxon>
        <taxon>Betaproteobacteria</taxon>
        <taxon>Burkholderiales</taxon>
        <taxon>Comamonadaceae</taxon>
        <taxon>Ottowia</taxon>
    </lineage>
</organism>
<dbReference type="InterPro" id="IPR024185">
    <property type="entry name" value="FTHF_cligase-like_sf"/>
</dbReference>
<sequence length="260" mass="29017">MSYHHEEAARWQGRHSGKDQLREDVWQQLIDHHVNVGPVFSRIPNFVGADVAAQKLSQQAFWTDARIVKCNPDPPQIPVRLRALYDGKILYTPVPELVKGFPFVRLDPEELKRDDISFELAATSQGAVQVGKPVHFEEMEPMDVIVVGCVAVTAQGGRTGKGGGFADLELGIFRELGKVPAHAQIVTTVHEVQVVDNDRIEMLAHDSALDWIATPERIIQTHSPFPQPSGVAWDVVQDDQIRDIPFLLDLKHRLVASKAH</sequence>
<gene>
    <name evidence="1" type="ORF">C6570_03550</name>
</gene>
<reference evidence="1 2" key="1">
    <citation type="submission" date="2018-03" db="EMBL/GenBank/DDBJ databases">
        <title>Genome sequencing of Ottowia sp.</title>
        <authorList>
            <person name="Kim S.-J."/>
            <person name="Heo J."/>
            <person name="Kwon S.-W."/>
        </authorList>
    </citation>
    <scope>NUCLEOTIDE SEQUENCE [LARGE SCALE GENOMIC DNA]</scope>
    <source>
        <strain evidence="1 2">KADR8-3</strain>
    </source>
</reference>
<dbReference type="PANTHER" id="PTHR13017">
    <property type="entry name" value="5-FORMYLTETRAHYDROFOLATE CYCLO-LIGASE-RELATED"/>
    <property type="match status" value="1"/>
</dbReference>
<dbReference type="GO" id="GO:0016874">
    <property type="term" value="F:ligase activity"/>
    <property type="evidence" value="ECO:0007669"/>
    <property type="project" value="UniProtKB-KW"/>
</dbReference>
<dbReference type="InterPro" id="IPR002698">
    <property type="entry name" value="FTHF_cligase"/>
</dbReference>
<accession>A0A2S0MC79</accession>
<evidence type="ECO:0000313" key="1">
    <source>
        <dbReference type="EMBL" id="AVO33430.1"/>
    </source>
</evidence>
<dbReference type="Pfam" id="PF01812">
    <property type="entry name" value="5-FTHF_cyc-lig"/>
    <property type="match status" value="1"/>
</dbReference>
<protein>
    <submittedName>
        <fullName evidence="1">5-formyltetrahydrofolate cyclo-ligase</fullName>
    </submittedName>
</protein>
<dbReference type="SUPFAM" id="SSF100950">
    <property type="entry name" value="NagB/RpiA/CoA transferase-like"/>
    <property type="match status" value="1"/>
</dbReference>
<dbReference type="EMBL" id="CP027666">
    <property type="protein sequence ID" value="AVO33430.1"/>
    <property type="molecule type" value="Genomic_DNA"/>
</dbReference>
<keyword evidence="2" id="KW-1185">Reference proteome</keyword>
<dbReference type="PANTHER" id="PTHR13017:SF0">
    <property type="entry name" value="METHENYLTETRAHYDROFOLATE SYNTHASE DOMAIN-CONTAINING PROTEIN"/>
    <property type="match status" value="1"/>
</dbReference>
<dbReference type="Proteomes" id="UP000239709">
    <property type="component" value="Chromosome"/>
</dbReference>
<dbReference type="OrthoDB" id="9156280at2"/>
<dbReference type="InterPro" id="IPR037171">
    <property type="entry name" value="NagB/RpiA_transferase-like"/>
</dbReference>
<name>A0A2S0MC79_9BURK</name>
<keyword evidence="1" id="KW-0436">Ligase</keyword>
<dbReference type="Gene3D" id="3.40.50.10420">
    <property type="entry name" value="NagB/RpiA/CoA transferase-like"/>
    <property type="match status" value="1"/>
</dbReference>
<dbReference type="GO" id="GO:0005737">
    <property type="term" value="C:cytoplasm"/>
    <property type="evidence" value="ECO:0007669"/>
    <property type="project" value="TreeGrafter"/>
</dbReference>
<evidence type="ECO:0000313" key="2">
    <source>
        <dbReference type="Proteomes" id="UP000239709"/>
    </source>
</evidence>
<dbReference type="KEGG" id="otk:C6570_03550"/>